<dbReference type="EMBL" id="CAJQZP010000787">
    <property type="protein sequence ID" value="CAG4985377.1"/>
    <property type="molecule type" value="Genomic_DNA"/>
</dbReference>
<dbReference type="Proteomes" id="UP000691718">
    <property type="component" value="Unassembled WGS sequence"/>
</dbReference>
<reference evidence="2" key="1">
    <citation type="submission" date="2021-04" db="EMBL/GenBank/DDBJ databases">
        <authorList>
            <person name="Tunstrom K."/>
        </authorList>
    </citation>
    <scope>NUCLEOTIDE SEQUENCE</scope>
</reference>
<gene>
    <name evidence="2" type="ORF">PAPOLLO_LOCUS11025</name>
</gene>
<name>A0A8S3WZT2_PARAO</name>
<evidence type="ECO:0000313" key="2">
    <source>
        <dbReference type="EMBL" id="CAG4985377.1"/>
    </source>
</evidence>
<feature type="region of interest" description="Disordered" evidence="1">
    <location>
        <begin position="1"/>
        <end position="78"/>
    </location>
</feature>
<organism evidence="2 3">
    <name type="scientific">Parnassius apollo</name>
    <name type="common">Apollo butterfly</name>
    <name type="synonym">Papilio apollo</name>
    <dbReference type="NCBI Taxonomy" id="110799"/>
    <lineage>
        <taxon>Eukaryota</taxon>
        <taxon>Metazoa</taxon>
        <taxon>Ecdysozoa</taxon>
        <taxon>Arthropoda</taxon>
        <taxon>Hexapoda</taxon>
        <taxon>Insecta</taxon>
        <taxon>Pterygota</taxon>
        <taxon>Neoptera</taxon>
        <taxon>Endopterygota</taxon>
        <taxon>Lepidoptera</taxon>
        <taxon>Glossata</taxon>
        <taxon>Ditrysia</taxon>
        <taxon>Papilionoidea</taxon>
        <taxon>Papilionidae</taxon>
        <taxon>Parnassiinae</taxon>
        <taxon>Parnassini</taxon>
        <taxon>Parnassius</taxon>
        <taxon>Parnassius</taxon>
    </lineage>
</organism>
<feature type="compositionally biased region" description="Polar residues" evidence="1">
    <location>
        <begin position="36"/>
        <end position="57"/>
    </location>
</feature>
<accession>A0A8S3WZT2</accession>
<feature type="compositionally biased region" description="Polar residues" evidence="1">
    <location>
        <begin position="68"/>
        <end position="78"/>
    </location>
</feature>
<protein>
    <submittedName>
        <fullName evidence="2">(apollo) hypothetical protein</fullName>
    </submittedName>
</protein>
<sequence>MSGNKVVLSDVENASSYKSSQNLSVAPPRLREKVLTKSSLTKATPSEKLSQPSSHSATGKRPADSAPTDASITSKNAS</sequence>
<dbReference type="AlphaFoldDB" id="A0A8S3WZT2"/>
<feature type="compositionally biased region" description="Polar residues" evidence="1">
    <location>
        <begin position="12"/>
        <end position="24"/>
    </location>
</feature>
<evidence type="ECO:0000256" key="1">
    <source>
        <dbReference type="SAM" id="MobiDB-lite"/>
    </source>
</evidence>
<proteinExistence type="predicted"/>
<keyword evidence="3" id="KW-1185">Reference proteome</keyword>
<evidence type="ECO:0000313" key="3">
    <source>
        <dbReference type="Proteomes" id="UP000691718"/>
    </source>
</evidence>
<comment type="caution">
    <text evidence="2">The sequence shown here is derived from an EMBL/GenBank/DDBJ whole genome shotgun (WGS) entry which is preliminary data.</text>
</comment>